<keyword evidence="2" id="KW-1185">Reference proteome</keyword>
<proteinExistence type="predicted"/>
<dbReference type="EMBL" id="AEQN01000001">
    <property type="protein sequence ID" value="EFV02903.1"/>
    <property type="molecule type" value="Genomic_DNA"/>
</dbReference>
<dbReference type="Proteomes" id="UP000004754">
    <property type="component" value="Unassembled WGS sequence"/>
</dbReference>
<dbReference type="HOGENOM" id="CLU_3295090_0_0_9"/>
<dbReference type="STRING" id="887929.HMP0721_0009"/>
<reference evidence="1 2" key="1">
    <citation type="submission" date="2010-12" db="EMBL/GenBank/DDBJ databases">
        <authorList>
            <person name="Muzny D."/>
            <person name="Qin X."/>
            <person name="Deng J."/>
            <person name="Jiang H."/>
            <person name="Liu Y."/>
            <person name="Qu J."/>
            <person name="Song X.-Z."/>
            <person name="Zhang L."/>
            <person name="Thornton R."/>
            <person name="Coyle M."/>
            <person name="Francisco L."/>
            <person name="Jackson L."/>
            <person name="Javaid M."/>
            <person name="Korchina V."/>
            <person name="Kovar C."/>
            <person name="Mata R."/>
            <person name="Mathew T."/>
            <person name="Ngo R."/>
            <person name="Nguyen L."/>
            <person name="Nguyen N."/>
            <person name="Okwuonu G."/>
            <person name="Ongeri F."/>
            <person name="Pham C."/>
            <person name="Simmons D."/>
            <person name="Wilczek-Boney K."/>
            <person name="Hale W."/>
            <person name="Jakkamsetti A."/>
            <person name="Pham P."/>
            <person name="Ruth R."/>
            <person name="San Lucas F."/>
            <person name="Warren J."/>
            <person name="Zhang J."/>
            <person name="Zhao Z."/>
            <person name="Zhou C."/>
            <person name="Zhu D."/>
            <person name="Lee S."/>
            <person name="Bess C."/>
            <person name="Blankenburg K."/>
            <person name="Forbes L."/>
            <person name="Fu Q."/>
            <person name="Gubbala S."/>
            <person name="Hirani K."/>
            <person name="Jayaseelan J.C."/>
            <person name="Lara F."/>
            <person name="Munidasa M."/>
            <person name="Palculict T."/>
            <person name="Patil S."/>
            <person name="Pu L.-L."/>
            <person name="Saada N."/>
            <person name="Tang L."/>
            <person name="Weissenberger G."/>
            <person name="Zhu Y."/>
            <person name="Hemphill L."/>
            <person name="Shang Y."/>
            <person name="Youmans B."/>
            <person name="Ayvaz T."/>
            <person name="Ross M."/>
            <person name="Santibanez J."/>
            <person name="Aqrawi P."/>
            <person name="Gross S."/>
            <person name="Joshi V."/>
            <person name="Fowler G."/>
            <person name="Nazareth L."/>
            <person name="Reid J."/>
            <person name="Worley K."/>
            <person name="Petrosino J."/>
            <person name="Highlander S."/>
            <person name="Gibbs R."/>
        </authorList>
    </citation>
    <scope>NUCLEOTIDE SEQUENCE [LARGE SCALE GENOMIC DNA]</scope>
    <source>
        <strain evidence="1 2">ATCC 23263</strain>
    </source>
</reference>
<name>E6MDC7_9FIRM</name>
<comment type="caution">
    <text evidence="1">The sequence shown here is derived from an EMBL/GenBank/DDBJ whole genome shotgun (WGS) entry which is preliminary data.</text>
</comment>
<protein>
    <submittedName>
        <fullName evidence="1">Uncharacterized protein</fullName>
    </submittedName>
</protein>
<gene>
    <name evidence="1" type="ORF">HMP0721_0009</name>
</gene>
<evidence type="ECO:0000313" key="2">
    <source>
        <dbReference type="Proteomes" id="UP000004754"/>
    </source>
</evidence>
<dbReference type="AlphaFoldDB" id="E6MDC7"/>
<accession>E6MDC7</accession>
<organism evidence="1 2">
    <name type="scientific">Pseudoramibacter alactolyticus ATCC 23263</name>
    <dbReference type="NCBI Taxonomy" id="887929"/>
    <lineage>
        <taxon>Bacteria</taxon>
        <taxon>Bacillati</taxon>
        <taxon>Bacillota</taxon>
        <taxon>Clostridia</taxon>
        <taxon>Eubacteriales</taxon>
        <taxon>Eubacteriaceae</taxon>
        <taxon>Pseudoramibacter</taxon>
    </lineage>
</organism>
<sequence>METNEFAAGDFTLSHAKTIHAPIIQEAFINTERPLKEGQD</sequence>
<evidence type="ECO:0000313" key="1">
    <source>
        <dbReference type="EMBL" id="EFV02903.1"/>
    </source>
</evidence>